<evidence type="ECO:0000313" key="2">
    <source>
        <dbReference type="EMBL" id="KAA6373173.1"/>
    </source>
</evidence>
<reference evidence="2 3" key="1">
    <citation type="submission" date="2019-03" db="EMBL/GenBank/DDBJ databases">
        <title>Single cell metagenomics reveals metabolic interactions within the superorganism composed of flagellate Streblomastix strix and complex community of Bacteroidetes bacteria on its surface.</title>
        <authorList>
            <person name="Treitli S.C."/>
            <person name="Kolisko M."/>
            <person name="Husnik F."/>
            <person name="Keeling P."/>
            <person name="Hampl V."/>
        </authorList>
    </citation>
    <scope>NUCLEOTIDE SEQUENCE [LARGE SCALE GENOMIC DNA]</scope>
    <source>
        <strain evidence="2">ST1C</strain>
    </source>
</reference>
<feature type="region of interest" description="Disordered" evidence="1">
    <location>
        <begin position="632"/>
        <end position="656"/>
    </location>
</feature>
<gene>
    <name evidence="2" type="ORF">EZS28_031300</name>
</gene>
<feature type="region of interest" description="Disordered" evidence="1">
    <location>
        <begin position="212"/>
        <end position="235"/>
    </location>
</feature>
<sequence>VDHISVYKEIYCLCVSTQPHSLDCLFVVTAVGEWMLLQWNSSRFFPLATGSILNAIQPLMKTPEQRRFRLDPTFQWAVSVAPITDNSPHFFTRPTPQTGQKQNNGATKPIVRISFRAIVVVDETVFVGVKYDGPEASFLSVIKNNSSVALRSLPGKFGFFNPDYPIKANEDNVNITIDNGLENEWSIIQNTDSTKMNVKVAHAETFVFFENDEDQPGYNSNDDKKKDQRQTNKKRKKASFFNMICRIRHLTFTTAMHLQPFPIKRLPYIMPTFPYPPPLGREKDGEVAGAGLGFVQCQGRQQLPEFVPVPTSFHQTKQQQNTEDSKKDSDDNGKCCITALALADIPAATSCVNIMLDFEHHRLSFHQFMFTALPSSSSRVMPVLDENRVMETLKGGQLGVPVRIHAGNVDIVKTAMSITNRFITDLYNLKNKVDTRLPSSLSLHHEPDSSNTLTSNTSNSTSPFPNTQILGPIDYGSDTRHENVNKLHKYISWQQYKLNVTFVTFPISNHHRKKKRKSTQLQINDKDNENIVEYTSTDESDNDDDYVQFADDHASQTDPNISFGIQGCQQNKRCLLSSKRQILNFHPFLVFSSQGIALITSHMSVYRYEFPIPFSDPVMTVMYTGGQDLESNLYHHSPNSSSTEQSKKLRRHKHQKNIGTQDKLIIGAGKSLTIIMTGKAQLHTYPFKWINDLAMTNGARWFKGSQQSTMSSPKLNSSLRGREVEVISKQQKPNSLNNYGGSNDMPEIQMRLGSSMMFVISSNSQSMIVDLHSGKFSEFPGKEEEIKGMGDGSAEDFQYYPTYVRSVDHVPYYAYSPHHQQEDQVLLGVGNGRAGALHVVMVGHKLQPIARGQWYEQPPTLYTTRAYSGAPLHALLLVEEESVFTETRTDIAPSSKDSDSNEKSTEAKQTKLNFHSPVQSNENLRHQFASTVFALHEDIVEPIDASIVGIDSTKKTLAISGAQGAYVQVTSSEVRVIPTVKYSAHQISLDGQYGQQIKSPSIQSPEHSHRDDKQWEIRSEFVGFDIQNRIIWQAPPLLTEEACQ</sequence>
<evidence type="ECO:0000313" key="3">
    <source>
        <dbReference type="Proteomes" id="UP000324800"/>
    </source>
</evidence>
<dbReference type="AlphaFoldDB" id="A0A5J4US50"/>
<feature type="compositionally biased region" description="Basic and acidic residues" evidence="1">
    <location>
        <begin position="221"/>
        <end position="230"/>
    </location>
</feature>
<protein>
    <submittedName>
        <fullName evidence="2">Uncharacterized protein</fullName>
    </submittedName>
</protein>
<comment type="caution">
    <text evidence="2">The sequence shown here is derived from an EMBL/GenBank/DDBJ whole genome shotgun (WGS) entry which is preliminary data.</text>
</comment>
<feature type="region of interest" description="Disordered" evidence="1">
    <location>
        <begin position="312"/>
        <end position="331"/>
    </location>
</feature>
<feature type="non-terminal residue" evidence="2">
    <location>
        <position position="1"/>
    </location>
</feature>
<feature type="non-terminal residue" evidence="2">
    <location>
        <position position="1044"/>
    </location>
</feature>
<proteinExistence type="predicted"/>
<feature type="compositionally biased region" description="Polar residues" evidence="1">
    <location>
        <begin position="312"/>
        <end position="322"/>
    </location>
</feature>
<feature type="region of interest" description="Disordered" evidence="1">
    <location>
        <begin position="440"/>
        <end position="476"/>
    </location>
</feature>
<dbReference type="Proteomes" id="UP000324800">
    <property type="component" value="Unassembled WGS sequence"/>
</dbReference>
<name>A0A5J4US50_9EUKA</name>
<feature type="region of interest" description="Disordered" evidence="1">
    <location>
        <begin position="887"/>
        <end position="909"/>
    </location>
</feature>
<dbReference type="EMBL" id="SNRW01012966">
    <property type="protein sequence ID" value="KAA6373173.1"/>
    <property type="molecule type" value="Genomic_DNA"/>
</dbReference>
<accession>A0A5J4US50</accession>
<evidence type="ECO:0000256" key="1">
    <source>
        <dbReference type="SAM" id="MobiDB-lite"/>
    </source>
</evidence>
<feature type="compositionally biased region" description="Low complexity" evidence="1">
    <location>
        <begin position="449"/>
        <end position="462"/>
    </location>
</feature>
<organism evidence="2 3">
    <name type="scientific">Streblomastix strix</name>
    <dbReference type="NCBI Taxonomy" id="222440"/>
    <lineage>
        <taxon>Eukaryota</taxon>
        <taxon>Metamonada</taxon>
        <taxon>Preaxostyla</taxon>
        <taxon>Oxymonadida</taxon>
        <taxon>Streblomastigidae</taxon>
        <taxon>Streblomastix</taxon>
    </lineage>
</organism>
<feature type="compositionally biased region" description="Basic and acidic residues" evidence="1">
    <location>
        <begin position="896"/>
        <end position="909"/>
    </location>
</feature>